<proteinExistence type="predicted"/>
<dbReference type="InterPro" id="IPR013927">
    <property type="entry name" value="TF_Opi1_Ccg-8"/>
</dbReference>
<reference evidence="2 3" key="1">
    <citation type="submission" date="2017-04" db="EMBL/GenBank/DDBJ databases">
        <authorList>
            <person name="Afonso C.L."/>
            <person name="Miller P.J."/>
            <person name="Scott M.A."/>
            <person name="Spackman E."/>
            <person name="Goraichik I."/>
            <person name="Dimitrov K.M."/>
            <person name="Suarez D.L."/>
            <person name="Swayne D.E."/>
        </authorList>
    </citation>
    <scope>NUCLEOTIDE SEQUENCE [LARGE SCALE GENOMIC DNA]</scope>
</reference>
<evidence type="ECO:0000256" key="1">
    <source>
        <dbReference type="SAM" id="MobiDB-lite"/>
    </source>
</evidence>
<dbReference type="Proteomes" id="UP000196158">
    <property type="component" value="Unassembled WGS sequence"/>
</dbReference>
<evidence type="ECO:0000313" key="3">
    <source>
        <dbReference type="Proteomes" id="UP000196158"/>
    </source>
</evidence>
<feature type="compositionally biased region" description="Low complexity" evidence="1">
    <location>
        <begin position="409"/>
        <end position="428"/>
    </location>
</feature>
<feature type="compositionally biased region" description="Basic and acidic residues" evidence="1">
    <location>
        <begin position="527"/>
        <end position="536"/>
    </location>
</feature>
<dbReference type="GO" id="GO:0030968">
    <property type="term" value="P:endoplasmic reticulum unfolded protein response"/>
    <property type="evidence" value="ECO:0007669"/>
    <property type="project" value="TreeGrafter"/>
</dbReference>
<feature type="compositionally biased region" description="Acidic residues" evidence="1">
    <location>
        <begin position="145"/>
        <end position="169"/>
    </location>
</feature>
<dbReference type="PANTHER" id="PTHR38406">
    <property type="entry name" value="TRANSCRIPTIONAL REPRESSOR OPI1"/>
    <property type="match status" value="1"/>
</dbReference>
<organism evidence="2 3">
    <name type="scientific">Maudiozyma saulgeensis</name>
    <dbReference type="NCBI Taxonomy" id="1789683"/>
    <lineage>
        <taxon>Eukaryota</taxon>
        <taxon>Fungi</taxon>
        <taxon>Dikarya</taxon>
        <taxon>Ascomycota</taxon>
        <taxon>Saccharomycotina</taxon>
        <taxon>Saccharomycetes</taxon>
        <taxon>Saccharomycetales</taxon>
        <taxon>Saccharomycetaceae</taxon>
        <taxon>Maudiozyma</taxon>
    </lineage>
</organism>
<dbReference type="GO" id="GO:0008654">
    <property type="term" value="P:phospholipid biosynthetic process"/>
    <property type="evidence" value="ECO:0007669"/>
    <property type="project" value="TreeGrafter"/>
</dbReference>
<feature type="region of interest" description="Disordered" evidence="1">
    <location>
        <begin position="109"/>
        <end position="190"/>
    </location>
</feature>
<dbReference type="GO" id="GO:0005634">
    <property type="term" value="C:nucleus"/>
    <property type="evidence" value="ECO:0007669"/>
    <property type="project" value="TreeGrafter"/>
</dbReference>
<dbReference type="PANTHER" id="PTHR38406:SF1">
    <property type="entry name" value="TRANSCRIPTIONAL REPRESSOR OPI1"/>
    <property type="match status" value="1"/>
</dbReference>
<feature type="region of interest" description="Disordered" evidence="1">
    <location>
        <begin position="29"/>
        <end position="74"/>
    </location>
</feature>
<dbReference type="GO" id="GO:0005783">
    <property type="term" value="C:endoplasmic reticulum"/>
    <property type="evidence" value="ECO:0007669"/>
    <property type="project" value="TreeGrafter"/>
</dbReference>
<feature type="compositionally biased region" description="Acidic residues" evidence="1">
    <location>
        <begin position="115"/>
        <end position="137"/>
    </location>
</feature>
<feature type="compositionally biased region" description="Polar residues" evidence="1">
    <location>
        <begin position="276"/>
        <end position="300"/>
    </location>
</feature>
<dbReference type="EMBL" id="FXLY01000009">
    <property type="protein sequence ID" value="SMN21779.1"/>
    <property type="molecule type" value="Genomic_DNA"/>
</dbReference>
<name>A0A1X7R8J7_9SACH</name>
<feature type="region of interest" description="Disordered" evidence="1">
    <location>
        <begin position="248"/>
        <end position="328"/>
    </location>
</feature>
<accession>A0A1X7R8J7</accession>
<protein>
    <submittedName>
        <fullName evidence="2">Similar to Saccharomyces cerevisiae YHL020C OPI1 Transcriptional regulator of a variety of genes</fullName>
    </submittedName>
</protein>
<dbReference type="OrthoDB" id="2441642at2759"/>
<feature type="region of interest" description="Disordered" evidence="1">
    <location>
        <begin position="516"/>
        <end position="536"/>
    </location>
</feature>
<dbReference type="STRING" id="1789683.A0A1X7R8J7"/>
<sequence length="536" mass="60379">MGLREHPGMSEEDLKAAEVLGVLKKSQPKYNNALNDDISNSSKRRRSISDSTNESTMESNRVVKPRNNITGHSGTLLNRMVSNVVTFYDDFNDRKRVASIARLLDDAYEDNYTSSEDDSESSSDDEEEEEEEEEETKEDIHELQQEDVNEVNNGEEEENMEPPTLEDSDNTNLPRQDENEEESEEERISKRKIISEALQTTRDNLKEYKLNMSIESKKRLITCLHLLKLANKQLSDKVMNLQAMVKEEQTVPRRRRRTLTNSHDRHGVHRYKRQRASTISGGNTQTIKSSNNDEPQTNKTDGVPPTYDKKVSETSESSSGSETDAEEDYYGADEDEEFFDAFDSNDFDEKSTVIKMEVVGTIKKVYSLISSYTGDSLPEPARSQVRESLLNLPTNWFLSASNTSGSPMNDGSTATSSDDSTNTNINTSIRTPNGLSIEDINQKINHARSSSATSGGTDSNLTANGKVLILAKESLDMVQNVMDVVDSTLGKAEEWVKQKQEVKEMFLKSLLEKQRLKESSDVPLSQSRKESSKENQ</sequence>
<dbReference type="Pfam" id="PF08618">
    <property type="entry name" value="Opi1"/>
    <property type="match status" value="1"/>
</dbReference>
<dbReference type="GO" id="GO:0006357">
    <property type="term" value="P:regulation of transcription by RNA polymerase II"/>
    <property type="evidence" value="ECO:0007669"/>
    <property type="project" value="TreeGrafter"/>
</dbReference>
<feature type="region of interest" description="Disordered" evidence="1">
    <location>
        <begin position="401"/>
        <end position="436"/>
    </location>
</feature>
<keyword evidence="3" id="KW-1185">Reference proteome</keyword>
<dbReference type="AlphaFoldDB" id="A0A1X7R8J7"/>
<gene>
    <name evidence="2" type="ORF">KASA_0J00891G</name>
</gene>
<evidence type="ECO:0000313" key="2">
    <source>
        <dbReference type="EMBL" id="SMN21779.1"/>
    </source>
</evidence>
<dbReference type="GO" id="GO:0003714">
    <property type="term" value="F:transcription corepressor activity"/>
    <property type="evidence" value="ECO:0007669"/>
    <property type="project" value="InterPro"/>
</dbReference>
<feature type="compositionally biased region" description="Basic residues" evidence="1">
    <location>
        <begin position="266"/>
        <end position="275"/>
    </location>
</feature>